<organism evidence="1">
    <name type="scientific">Rhizophora mucronata</name>
    <name type="common">Asiatic mangrove</name>
    <dbReference type="NCBI Taxonomy" id="61149"/>
    <lineage>
        <taxon>Eukaryota</taxon>
        <taxon>Viridiplantae</taxon>
        <taxon>Streptophyta</taxon>
        <taxon>Embryophyta</taxon>
        <taxon>Tracheophyta</taxon>
        <taxon>Spermatophyta</taxon>
        <taxon>Magnoliopsida</taxon>
        <taxon>eudicotyledons</taxon>
        <taxon>Gunneridae</taxon>
        <taxon>Pentapetalae</taxon>
        <taxon>rosids</taxon>
        <taxon>fabids</taxon>
        <taxon>Malpighiales</taxon>
        <taxon>Rhizophoraceae</taxon>
        <taxon>Rhizophora</taxon>
    </lineage>
</organism>
<dbReference type="EMBL" id="GGEC01003898">
    <property type="protein sequence ID" value="MBW84381.1"/>
    <property type="molecule type" value="Transcribed_RNA"/>
</dbReference>
<evidence type="ECO:0000313" key="1">
    <source>
        <dbReference type="EMBL" id="MBW84381.1"/>
    </source>
</evidence>
<accession>A0A2P2IT31</accession>
<sequence>MRQRVGQLPAILKYILKYEIPIR</sequence>
<name>A0A2P2IT31_RHIMU</name>
<protein>
    <submittedName>
        <fullName evidence="1">Uncharacterized protein</fullName>
    </submittedName>
</protein>
<reference evidence="1" key="1">
    <citation type="submission" date="2018-02" db="EMBL/GenBank/DDBJ databases">
        <title>Rhizophora mucronata_Transcriptome.</title>
        <authorList>
            <person name="Meera S.P."/>
            <person name="Sreeshan A."/>
            <person name="Augustine A."/>
        </authorList>
    </citation>
    <scope>NUCLEOTIDE SEQUENCE</scope>
    <source>
        <tissue evidence="1">Leaf</tissue>
    </source>
</reference>
<dbReference type="AlphaFoldDB" id="A0A2P2IT31"/>
<proteinExistence type="predicted"/>